<protein>
    <submittedName>
        <fullName evidence="1">Uncharacterized protein</fullName>
    </submittedName>
</protein>
<gene>
    <name evidence="1" type="ORF">g.2826</name>
</gene>
<accession>A0A1B6F1P5</accession>
<name>A0A1B6F1P5_9HEMI</name>
<proteinExistence type="predicted"/>
<reference evidence="1" key="1">
    <citation type="submission" date="2015-11" db="EMBL/GenBank/DDBJ databases">
        <title>De novo transcriptome assembly of four potential Pierce s Disease insect vectors from Arizona vineyards.</title>
        <authorList>
            <person name="Tassone E.E."/>
        </authorList>
    </citation>
    <scope>NUCLEOTIDE SEQUENCE</scope>
</reference>
<dbReference type="AlphaFoldDB" id="A0A1B6F1P5"/>
<organism evidence="1">
    <name type="scientific">Cuerna arida</name>
    <dbReference type="NCBI Taxonomy" id="1464854"/>
    <lineage>
        <taxon>Eukaryota</taxon>
        <taxon>Metazoa</taxon>
        <taxon>Ecdysozoa</taxon>
        <taxon>Arthropoda</taxon>
        <taxon>Hexapoda</taxon>
        <taxon>Insecta</taxon>
        <taxon>Pterygota</taxon>
        <taxon>Neoptera</taxon>
        <taxon>Paraneoptera</taxon>
        <taxon>Hemiptera</taxon>
        <taxon>Auchenorrhyncha</taxon>
        <taxon>Membracoidea</taxon>
        <taxon>Cicadellidae</taxon>
        <taxon>Cicadellinae</taxon>
        <taxon>Proconiini</taxon>
        <taxon>Cuerna</taxon>
    </lineage>
</organism>
<dbReference type="EMBL" id="GECZ01025590">
    <property type="protein sequence ID" value="JAS44179.1"/>
    <property type="molecule type" value="Transcribed_RNA"/>
</dbReference>
<evidence type="ECO:0000313" key="1">
    <source>
        <dbReference type="EMBL" id="JAS44179.1"/>
    </source>
</evidence>
<feature type="non-terminal residue" evidence="1">
    <location>
        <position position="1"/>
    </location>
</feature>
<sequence length="351" mass="40516">APIIMASWWPASKDRKLVPRYIKETYSGFVSDRIMQPRMEIYNAGSMSTEHNIFGLNRTMCFDDETTLHFIVDRDIKIEIYIDRSVRLVDRKFHLAASFNTSNEISILHPLLRASITNTYIQGVCPPMTEFNRFTGLFGIHSLNRDVPLIDSDEYAIDFTTVNKLKYNCMYTLDRVSMKTTRPVSFRDFYLNFSKYILKKNAEYFNSEEVINEFRERAREMVIEGNQIMYLRGYEIVLTPMGNIIINDLMAPATIEKVQKIEYNPTQLKLEVLGHQNLLYANFIGNICKIRKGGTSIYVRKGILIANAYKNKAALLPNGTLKVIGTSAIPHHLLYELCTNQARYVEPTVDE</sequence>